<dbReference type="Proteomes" id="UP000435837">
    <property type="component" value="Unassembled WGS sequence"/>
</dbReference>
<dbReference type="GeneID" id="96634480"/>
<dbReference type="AlphaFoldDB" id="A0A640SCQ7"/>
<reference evidence="1 3" key="1">
    <citation type="submission" date="2019-12" db="EMBL/GenBank/DDBJ databases">
        <title>Whole genome shotgun sequence of Streptomyces caniferus NBRC 15389.</title>
        <authorList>
            <person name="Ichikawa N."/>
            <person name="Kimura A."/>
            <person name="Kitahashi Y."/>
            <person name="Komaki H."/>
            <person name="Tamura T."/>
        </authorList>
    </citation>
    <scope>NUCLEOTIDE SEQUENCE [LARGE SCALE GENOMIC DNA]</scope>
    <source>
        <strain evidence="1 3">NBRC 15389</strain>
    </source>
</reference>
<accession>A0A640SCQ7</accession>
<gene>
    <name evidence="2" type="ORF">OG727_31080</name>
    <name evidence="1" type="ORF">Scani_50960</name>
</gene>
<evidence type="ECO:0000313" key="2">
    <source>
        <dbReference type="EMBL" id="WUS26378.1"/>
    </source>
</evidence>
<evidence type="ECO:0000313" key="1">
    <source>
        <dbReference type="EMBL" id="GFE08828.1"/>
    </source>
</evidence>
<organism evidence="1 3">
    <name type="scientific">Streptomyces caniferus</name>
    <dbReference type="NCBI Taxonomy" id="285557"/>
    <lineage>
        <taxon>Bacteria</taxon>
        <taxon>Bacillati</taxon>
        <taxon>Actinomycetota</taxon>
        <taxon>Actinomycetes</taxon>
        <taxon>Kitasatosporales</taxon>
        <taxon>Streptomycetaceae</taxon>
        <taxon>Streptomyces</taxon>
    </lineage>
</organism>
<dbReference type="Proteomes" id="UP001432292">
    <property type="component" value="Chromosome"/>
</dbReference>
<dbReference type="EMBL" id="CP108473">
    <property type="protein sequence ID" value="WUS26378.1"/>
    <property type="molecule type" value="Genomic_DNA"/>
</dbReference>
<dbReference type="OrthoDB" id="5164467at2"/>
<reference evidence="2" key="2">
    <citation type="submission" date="2022-10" db="EMBL/GenBank/DDBJ databases">
        <title>The complete genomes of actinobacterial strains from the NBC collection.</title>
        <authorList>
            <person name="Joergensen T.S."/>
            <person name="Alvarez Arevalo M."/>
            <person name="Sterndorff E.B."/>
            <person name="Faurdal D."/>
            <person name="Vuksanovic O."/>
            <person name="Mourched A.-S."/>
            <person name="Charusanti P."/>
            <person name="Shaw S."/>
            <person name="Blin K."/>
            <person name="Weber T."/>
        </authorList>
    </citation>
    <scope>NUCLEOTIDE SEQUENCE</scope>
    <source>
        <strain evidence="2">NBC_01256</strain>
    </source>
</reference>
<sequence>MSGHQVPDRFDVLAFNGDQQADAVLRWEGGNYDFTVTADGPWGQVTGRADDCFEALTRTREQIEPQGWLLGVNGSRRDTWPSGTCRDMGGFLVCLLRPGLRPTRADLIQTFHDAPRETLATVAEQIAFEKQWSQSL</sequence>
<name>A0A640SCQ7_9ACTN</name>
<protein>
    <submittedName>
        <fullName evidence="1">Uncharacterized protein</fullName>
    </submittedName>
</protein>
<evidence type="ECO:0000313" key="4">
    <source>
        <dbReference type="Proteomes" id="UP001432292"/>
    </source>
</evidence>
<evidence type="ECO:0000313" key="3">
    <source>
        <dbReference type="Proteomes" id="UP000435837"/>
    </source>
</evidence>
<keyword evidence="4" id="KW-1185">Reference proteome</keyword>
<proteinExistence type="predicted"/>
<dbReference type="EMBL" id="BLIN01000005">
    <property type="protein sequence ID" value="GFE08828.1"/>
    <property type="molecule type" value="Genomic_DNA"/>
</dbReference>
<dbReference type="RefSeq" id="WP_159479894.1">
    <property type="nucleotide sequence ID" value="NZ_BAAATH010000030.1"/>
</dbReference>